<protein>
    <submittedName>
        <fullName evidence="1">Uncharacterized protein</fullName>
    </submittedName>
</protein>
<evidence type="ECO:0000313" key="1">
    <source>
        <dbReference type="EMBL" id="MPC45610.1"/>
    </source>
</evidence>
<organism evidence="1 2">
    <name type="scientific">Portunus trituberculatus</name>
    <name type="common">Swimming crab</name>
    <name type="synonym">Neptunus trituberculatus</name>
    <dbReference type="NCBI Taxonomy" id="210409"/>
    <lineage>
        <taxon>Eukaryota</taxon>
        <taxon>Metazoa</taxon>
        <taxon>Ecdysozoa</taxon>
        <taxon>Arthropoda</taxon>
        <taxon>Crustacea</taxon>
        <taxon>Multicrustacea</taxon>
        <taxon>Malacostraca</taxon>
        <taxon>Eumalacostraca</taxon>
        <taxon>Eucarida</taxon>
        <taxon>Decapoda</taxon>
        <taxon>Pleocyemata</taxon>
        <taxon>Brachyura</taxon>
        <taxon>Eubrachyura</taxon>
        <taxon>Portunoidea</taxon>
        <taxon>Portunidae</taxon>
        <taxon>Portuninae</taxon>
        <taxon>Portunus</taxon>
    </lineage>
</organism>
<name>A0A5B7FDC1_PORTR</name>
<accession>A0A5B7FDC1</accession>
<dbReference type="EMBL" id="VSRR010006811">
    <property type="protein sequence ID" value="MPC45610.1"/>
    <property type="molecule type" value="Genomic_DNA"/>
</dbReference>
<reference evidence="1 2" key="1">
    <citation type="submission" date="2019-05" db="EMBL/GenBank/DDBJ databases">
        <title>Another draft genome of Portunus trituberculatus and its Hox gene families provides insights of decapod evolution.</title>
        <authorList>
            <person name="Jeong J.-H."/>
            <person name="Song I."/>
            <person name="Kim S."/>
            <person name="Choi T."/>
            <person name="Kim D."/>
            <person name="Ryu S."/>
            <person name="Kim W."/>
        </authorList>
    </citation>
    <scope>NUCLEOTIDE SEQUENCE [LARGE SCALE GENOMIC DNA]</scope>
    <source>
        <tissue evidence="1">Muscle</tissue>
    </source>
</reference>
<comment type="caution">
    <text evidence="1">The sequence shown here is derived from an EMBL/GenBank/DDBJ whole genome shotgun (WGS) entry which is preliminary data.</text>
</comment>
<proteinExistence type="predicted"/>
<dbReference type="Proteomes" id="UP000324222">
    <property type="component" value="Unassembled WGS sequence"/>
</dbReference>
<keyword evidence="2" id="KW-1185">Reference proteome</keyword>
<sequence>MDDSGLIPSSPLPPSELSSPAAKELLAGAVIVVKNIFTAELRSLFHEMRFSSNFPCWLNASAIAEDSADFLNRFCGGGCTLSPVGDGDCTGVKAGLEYSELGDGAGFCTKG</sequence>
<gene>
    <name evidence="1" type="ORF">E2C01_039315</name>
</gene>
<dbReference type="AlphaFoldDB" id="A0A5B7FDC1"/>
<evidence type="ECO:0000313" key="2">
    <source>
        <dbReference type="Proteomes" id="UP000324222"/>
    </source>
</evidence>